<protein>
    <submittedName>
        <fullName evidence="1">Uncharacterized protein</fullName>
    </submittedName>
</protein>
<dbReference type="RefSeq" id="WP_341405906.1">
    <property type="nucleotide sequence ID" value="NZ_JBBUKT010000006.1"/>
</dbReference>
<proteinExistence type="predicted"/>
<accession>A0ABU9AX76</accession>
<dbReference type="EMBL" id="JBBUKT010000006">
    <property type="protein sequence ID" value="MEK7952148.1"/>
    <property type="molecule type" value="Genomic_DNA"/>
</dbReference>
<dbReference type="Proteomes" id="UP001371305">
    <property type="component" value="Unassembled WGS sequence"/>
</dbReference>
<organism evidence="1 2">
    <name type="scientific">Luteolibacter soli</name>
    <dbReference type="NCBI Taxonomy" id="3135280"/>
    <lineage>
        <taxon>Bacteria</taxon>
        <taxon>Pseudomonadati</taxon>
        <taxon>Verrucomicrobiota</taxon>
        <taxon>Verrucomicrobiia</taxon>
        <taxon>Verrucomicrobiales</taxon>
        <taxon>Verrucomicrobiaceae</taxon>
        <taxon>Luteolibacter</taxon>
    </lineage>
</organism>
<sequence length="142" mass="16102">MSSFHEPEPVPLSDEGEMDLIKVQRVNQSWIVHGHLRDTATAWIEHLRRTDAERLEKSCWLALFLTRYKKSVLRDPKPLFYAGLFAFATREEIDWFLAEHPMTHAITLLGLGDDSGLDDLGGQARDLATGVAGEIRAIRDCE</sequence>
<comment type="caution">
    <text evidence="1">The sequence shown here is derived from an EMBL/GenBank/DDBJ whole genome shotgun (WGS) entry which is preliminary data.</text>
</comment>
<evidence type="ECO:0000313" key="2">
    <source>
        <dbReference type="Proteomes" id="UP001371305"/>
    </source>
</evidence>
<evidence type="ECO:0000313" key="1">
    <source>
        <dbReference type="EMBL" id="MEK7952148.1"/>
    </source>
</evidence>
<name>A0ABU9AX76_9BACT</name>
<gene>
    <name evidence="1" type="ORF">WKV53_16670</name>
</gene>
<keyword evidence="2" id="KW-1185">Reference proteome</keyword>
<reference evidence="1 2" key="1">
    <citation type="submission" date="2024-04" db="EMBL/GenBank/DDBJ databases">
        <title>Luteolibacter sp. isolated from soil.</title>
        <authorList>
            <person name="An J."/>
        </authorList>
    </citation>
    <scope>NUCLEOTIDE SEQUENCE [LARGE SCALE GENOMIC DNA]</scope>
    <source>
        <strain evidence="1 2">Y139</strain>
    </source>
</reference>